<organism evidence="1">
    <name type="scientific">marine sediment metagenome</name>
    <dbReference type="NCBI Taxonomy" id="412755"/>
    <lineage>
        <taxon>unclassified sequences</taxon>
        <taxon>metagenomes</taxon>
        <taxon>ecological metagenomes</taxon>
    </lineage>
</organism>
<dbReference type="Gene3D" id="3.30.70.60">
    <property type="match status" value="1"/>
</dbReference>
<proteinExistence type="predicted"/>
<comment type="caution">
    <text evidence="1">The sequence shown here is derived from an EMBL/GenBank/DDBJ whole genome shotgun (WGS) entry which is preliminary data.</text>
</comment>
<gene>
    <name evidence="1" type="ORF">S06H3_64034</name>
</gene>
<dbReference type="InterPro" id="IPR014717">
    <property type="entry name" value="Transl_elong_EF1B/ribsomal_bS6"/>
</dbReference>
<feature type="non-terminal residue" evidence="1">
    <location>
        <position position="1"/>
    </location>
</feature>
<evidence type="ECO:0000313" key="1">
    <source>
        <dbReference type="EMBL" id="GAI49604.1"/>
    </source>
</evidence>
<dbReference type="AlphaFoldDB" id="X1R211"/>
<feature type="non-terminal residue" evidence="1">
    <location>
        <position position="126"/>
    </location>
</feature>
<name>X1R211_9ZZZZ</name>
<protein>
    <submittedName>
        <fullName evidence="1">Uncharacterized protein</fullName>
    </submittedName>
</protein>
<accession>X1R211</accession>
<sequence>YLQERFKDFVINFDNLANLTFDISQIAKEKRLASFSIKGVETRGGSSIFDSKYLSENHFAVSFTGSFNQFATFLNALERHRPVVFVDKLKITHSRRENSDHKVDMDLAVFVRKQQDSGHFLGVFFL</sequence>
<dbReference type="EMBL" id="BARV01042642">
    <property type="protein sequence ID" value="GAI49604.1"/>
    <property type="molecule type" value="Genomic_DNA"/>
</dbReference>
<dbReference type="InterPro" id="IPR034756">
    <property type="entry name" value="T2SSM_b"/>
</dbReference>
<reference evidence="1" key="1">
    <citation type="journal article" date="2014" name="Front. Microbiol.">
        <title>High frequency of phylogenetically diverse reductive dehalogenase-homologous genes in deep subseafloor sedimentary metagenomes.</title>
        <authorList>
            <person name="Kawai M."/>
            <person name="Futagami T."/>
            <person name="Toyoda A."/>
            <person name="Takaki Y."/>
            <person name="Nishi S."/>
            <person name="Hori S."/>
            <person name="Arai W."/>
            <person name="Tsubouchi T."/>
            <person name="Morono Y."/>
            <person name="Uchiyama I."/>
            <person name="Ito T."/>
            <person name="Fujiyama A."/>
            <person name="Inagaki F."/>
            <person name="Takami H."/>
        </authorList>
    </citation>
    <scope>NUCLEOTIDE SEQUENCE</scope>
    <source>
        <strain evidence="1">Expedition CK06-06</strain>
    </source>
</reference>
<dbReference type="Pfam" id="PF10741">
    <property type="entry name" value="T2SSM_b"/>
    <property type="match status" value="1"/>
</dbReference>